<dbReference type="Gene3D" id="1.20.120.1630">
    <property type="match status" value="1"/>
</dbReference>
<comment type="similarity">
    <text evidence="2 18">Belongs to the ERG4/ERG24 family.</text>
</comment>
<evidence type="ECO:0000256" key="2">
    <source>
        <dbReference type="ARBA" id="ARBA00005402"/>
    </source>
</evidence>
<dbReference type="PROSITE" id="PS01017">
    <property type="entry name" value="STEROL_REDUCT_1"/>
    <property type="match status" value="1"/>
</dbReference>
<keyword evidence="3 18" id="KW-0444">Lipid biosynthesis</keyword>
<dbReference type="InterPro" id="IPR018083">
    <property type="entry name" value="Sterol_reductase_CS"/>
</dbReference>
<dbReference type="EMBL" id="KV453928">
    <property type="protein sequence ID" value="ODV74194.1"/>
    <property type="molecule type" value="Genomic_DNA"/>
</dbReference>
<keyword evidence="11 18" id="KW-0443">Lipid metabolism</keyword>
<feature type="transmembrane region" description="Helical" evidence="18">
    <location>
        <begin position="299"/>
        <end position="322"/>
    </location>
</feature>
<evidence type="ECO:0000256" key="12">
    <source>
        <dbReference type="ARBA" id="ARBA00023136"/>
    </source>
</evidence>
<proteinExistence type="inferred from homology"/>
<evidence type="ECO:0000256" key="14">
    <source>
        <dbReference type="ARBA" id="ARBA00023221"/>
    </source>
</evidence>
<comment type="subcellular location">
    <subcellularLocation>
        <location evidence="1">Endoplasmic reticulum membrane</location>
        <topology evidence="1">Multi-pass membrane protein</topology>
    </subcellularLocation>
</comment>
<organism evidence="19 20">
    <name type="scientific">Cyberlindnera jadinii (strain ATCC 18201 / CBS 1600 / BCRC 20928 / JCM 3617 / NBRC 0987 / NRRL Y-1542)</name>
    <name type="common">Torula yeast</name>
    <name type="synonym">Candida utilis</name>
    <dbReference type="NCBI Taxonomy" id="983966"/>
    <lineage>
        <taxon>Eukaryota</taxon>
        <taxon>Fungi</taxon>
        <taxon>Dikarya</taxon>
        <taxon>Ascomycota</taxon>
        <taxon>Saccharomycotina</taxon>
        <taxon>Saccharomycetes</taxon>
        <taxon>Phaffomycetales</taxon>
        <taxon>Phaffomycetaceae</taxon>
        <taxon>Cyberlindnera</taxon>
    </lineage>
</organism>
<evidence type="ECO:0000256" key="10">
    <source>
        <dbReference type="ARBA" id="ARBA00023011"/>
    </source>
</evidence>
<keyword evidence="14 18" id="KW-0753">Steroid metabolism</keyword>
<dbReference type="Pfam" id="PF01222">
    <property type="entry name" value="ERG4_ERG24"/>
    <property type="match status" value="1"/>
</dbReference>
<dbReference type="GeneID" id="30992276"/>
<dbReference type="EC" id="1.3.1.71" evidence="15 18"/>
<keyword evidence="13 18" id="KW-1207">Sterol metabolism</keyword>
<keyword evidence="4 18" id="KW-0812">Transmembrane</keyword>
<dbReference type="PANTHER" id="PTHR21257:SF31">
    <property type="entry name" value="DELTA(24(24(1)))-STEROL REDUCTASE ERG4"/>
    <property type="match status" value="1"/>
</dbReference>
<evidence type="ECO:0000256" key="17">
    <source>
        <dbReference type="ARBA" id="ARBA00060711"/>
    </source>
</evidence>
<feature type="transmembrane region" description="Helical" evidence="18">
    <location>
        <begin position="45"/>
        <end position="66"/>
    </location>
</feature>
<dbReference type="GO" id="GO:0005789">
    <property type="term" value="C:endoplasmic reticulum membrane"/>
    <property type="evidence" value="ECO:0007669"/>
    <property type="project" value="UniProtKB-SubCell"/>
</dbReference>
<keyword evidence="9 18" id="KW-0560">Oxidoreductase</keyword>
<comment type="catalytic activity">
    <reaction evidence="16">
        <text>ergosterol + NADP(+) = ergosta-5,7,22,24(28)-tetraen-3beta-ol + NADPH + H(+)</text>
        <dbReference type="Rhea" id="RHEA:18501"/>
        <dbReference type="ChEBI" id="CHEBI:15378"/>
        <dbReference type="ChEBI" id="CHEBI:16933"/>
        <dbReference type="ChEBI" id="CHEBI:18249"/>
        <dbReference type="ChEBI" id="CHEBI:57783"/>
        <dbReference type="ChEBI" id="CHEBI:58349"/>
        <dbReference type="EC" id="1.3.1.71"/>
    </reaction>
    <physiologicalReaction direction="right-to-left" evidence="16">
        <dbReference type="Rhea" id="RHEA:18503"/>
    </physiologicalReaction>
</comment>
<dbReference type="GO" id="GO:0006696">
    <property type="term" value="P:ergosterol biosynthetic process"/>
    <property type="evidence" value="ECO:0007669"/>
    <property type="project" value="UniProtKB-ARBA"/>
</dbReference>
<evidence type="ECO:0000256" key="7">
    <source>
        <dbReference type="ARBA" id="ARBA00022955"/>
    </source>
</evidence>
<evidence type="ECO:0000256" key="15">
    <source>
        <dbReference type="ARBA" id="ARBA00038892"/>
    </source>
</evidence>
<evidence type="ECO:0000256" key="4">
    <source>
        <dbReference type="ARBA" id="ARBA00022692"/>
    </source>
</evidence>
<evidence type="ECO:0000256" key="5">
    <source>
        <dbReference type="ARBA" id="ARBA00022824"/>
    </source>
</evidence>
<evidence type="ECO:0000256" key="18">
    <source>
        <dbReference type="RuleBase" id="RU369120"/>
    </source>
</evidence>
<evidence type="ECO:0000256" key="13">
    <source>
        <dbReference type="ARBA" id="ARBA00023166"/>
    </source>
</evidence>
<dbReference type="PANTHER" id="PTHR21257">
    <property type="entry name" value="DELTA(14)-STEROL REDUCTASE"/>
    <property type="match status" value="1"/>
</dbReference>
<sequence>MNFLLLRRCKQTRGFSSLSDKTTVKMADNAAEGKYVKKEDIEWEFGGVPGVLGMMIGFPLLMWYMWISAEFYNGQFATPAKGETFPQFFQHLWQIFLEHGVPSCRAWRIFLTFFVTQVAFYYIWPGVWVKGQHLKHLKGKQLPYFCNAMWSFYVSNVVALALHFSGIFPLYTILDLFGQIMTAAIIVGFVFTFAMYFTTLFITHDYHRMTGYHVYDFFMGAPLNPRLGLLDWKMFFEVRIPWFILYFLTLSASLRQIEQYGYLTSQMGLLLLAHWSYANACAKGEELICPTWDMAYEKFGFMLIFWNIAGVPFTYCHCTLYLSYHDPSEYNWSTSYMIALYSVYIIAYYFFDTCNSQKSYFRKRLEGDLLVRKTFPQLPYQYIENPKYLVTKLGSHFLVDGWWKYARKPHYTADWTQAMIWGLVCGTASPLPWFFPIFFTIVLVHRAFRDQAKLEKKYGDDWIKYKAEVPYMFIPYVF</sequence>
<evidence type="ECO:0000256" key="9">
    <source>
        <dbReference type="ARBA" id="ARBA00023002"/>
    </source>
</evidence>
<feature type="transmembrane region" description="Helical" evidence="18">
    <location>
        <begin position="150"/>
        <end position="174"/>
    </location>
</feature>
<evidence type="ECO:0000256" key="11">
    <source>
        <dbReference type="ARBA" id="ARBA00023098"/>
    </source>
</evidence>
<keyword evidence="20" id="KW-1185">Reference proteome</keyword>
<evidence type="ECO:0000313" key="20">
    <source>
        <dbReference type="Proteomes" id="UP000094389"/>
    </source>
</evidence>
<keyword evidence="10 18" id="KW-0756">Sterol biosynthesis</keyword>
<dbReference type="GO" id="GO:0000246">
    <property type="term" value="F:Delta24(24-1) sterol reductase activity"/>
    <property type="evidence" value="ECO:0007669"/>
    <property type="project" value="UniProtKB-EC"/>
</dbReference>
<evidence type="ECO:0000313" key="19">
    <source>
        <dbReference type="EMBL" id="ODV74194.1"/>
    </source>
</evidence>
<protein>
    <recommendedName>
        <fullName evidence="15 18">Delta(24(24(1)))-sterol reductase</fullName>
        <ecNumber evidence="15 18">1.3.1.71</ecNumber>
    </recommendedName>
    <alternativeName>
        <fullName evidence="18">C-24(28) sterol reductase</fullName>
    </alternativeName>
    <alternativeName>
        <fullName evidence="18">Sterol Delta(24(28))-reductase</fullName>
    </alternativeName>
</protein>
<dbReference type="OMA" id="QLPYFCN"/>
<name>A0A1E4S3W5_CYBJN</name>
<evidence type="ECO:0000256" key="16">
    <source>
        <dbReference type="ARBA" id="ARBA00048918"/>
    </source>
</evidence>
<dbReference type="OrthoDB" id="5326588at2759"/>
<keyword evidence="8 18" id="KW-1133">Transmembrane helix</keyword>
<dbReference type="RefSeq" id="XP_020071233.1">
    <property type="nucleotide sequence ID" value="XM_020217880.1"/>
</dbReference>
<keyword evidence="12 18" id="KW-0472">Membrane</keyword>
<feature type="transmembrane region" description="Helical" evidence="18">
    <location>
        <begin position="334"/>
        <end position="351"/>
    </location>
</feature>
<dbReference type="InterPro" id="IPR001171">
    <property type="entry name" value="ERG24_DHCR-like"/>
</dbReference>
<dbReference type="Proteomes" id="UP000094389">
    <property type="component" value="Unassembled WGS sequence"/>
</dbReference>
<evidence type="ECO:0000256" key="1">
    <source>
        <dbReference type="ARBA" id="ARBA00004477"/>
    </source>
</evidence>
<keyword evidence="5" id="KW-0256">Endoplasmic reticulum</keyword>
<accession>A0A1E4S3W5</accession>
<gene>
    <name evidence="19" type="ORF">CYBJADRAFT_70366</name>
</gene>
<evidence type="ECO:0000256" key="3">
    <source>
        <dbReference type="ARBA" id="ARBA00022516"/>
    </source>
</evidence>
<dbReference type="AlphaFoldDB" id="A0A1E4S3W5"/>
<reference evidence="19 20" key="1">
    <citation type="journal article" date="2016" name="Proc. Natl. Acad. Sci. U.S.A.">
        <title>Comparative genomics of biotechnologically important yeasts.</title>
        <authorList>
            <person name="Riley R."/>
            <person name="Haridas S."/>
            <person name="Wolfe K.H."/>
            <person name="Lopes M.R."/>
            <person name="Hittinger C.T."/>
            <person name="Goeker M."/>
            <person name="Salamov A.A."/>
            <person name="Wisecaver J.H."/>
            <person name="Long T.M."/>
            <person name="Calvey C.H."/>
            <person name="Aerts A.L."/>
            <person name="Barry K.W."/>
            <person name="Choi C."/>
            <person name="Clum A."/>
            <person name="Coughlan A.Y."/>
            <person name="Deshpande S."/>
            <person name="Douglass A.P."/>
            <person name="Hanson S.J."/>
            <person name="Klenk H.-P."/>
            <person name="LaButti K.M."/>
            <person name="Lapidus A."/>
            <person name="Lindquist E.A."/>
            <person name="Lipzen A.M."/>
            <person name="Meier-Kolthoff J.P."/>
            <person name="Ohm R.A."/>
            <person name="Otillar R.P."/>
            <person name="Pangilinan J.L."/>
            <person name="Peng Y."/>
            <person name="Rokas A."/>
            <person name="Rosa C.A."/>
            <person name="Scheuner C."/>
            <person name="Sibirny A.A."/>
            <person name="Slot J.C."/>
            <person name="Stielow J.B."/>
            <person name="Sun H."/>
            <person name="Kurtzman C.P."/>
            <person name="Blackwell M."/>
            <person name="Grigoriev I.V."/>
            <person name="Jeffries T.W."/>
        </authorList>
    </citation>
    <scope>NUCLEOTIDE SEQUENCE [LARGE SCALE GENOMIC DNA]</scope>
    <source>
        <strain evidence="20">ATCC 18201 / CBS 1600 / BCRC 20928 / JCM 3617 / NBRC 0987 / NRRL Y-1542</strain>
    </source>
</reference>
<keyword evidence="6" id="KW-0521">NADP</keyword>
<dbReference type="STRING" id="983966.A0A1E4S3W5"/>
<keyword evidence="7 18" id="KW-0752">Steroid biosynthesis</keyword>
<comment type="pathway">
    <text evidence="17">Steroid metabolism; ergosterol biosynthesis; ergosterol from zymosterol: step 5/5.</text>
</comment>
<evidence type="ECO:0000256" key="8">
    <source>
        <dbReference type="ARBA" id="ARBA00022989"/>
    </source>
</evidence>
<evidence type="ECO:0000256" key="6">
    <source>
        <dbReference type="ARBA" id="ARBA00022857"/>
    </source>
</evidence>
<feature type="transmembrane region" description="Helical" evidence="18">
    <location>
        <begin position="180"/>
        <end position="202"/>
    </location>
</feature>
<feature type="transmembrane region" description="Helical" evidence="18">
    <location>
        <begin position="106"/>
        <end position="129"/>
    </location>
</feature>
<feature type="transmembrane region" description="Helical" evidence="18">
    <location>
        <begin position="418"/>
        <end position="444"/>
    </location>
</feature>
<dbReference type="FunFam" id="1.20.120.1630:FF:000003">
    <property type="entry name" value="C-24(28) sterol reductase"/>
    <property type="match status" value="1"/>
</dbReference>